<dbReference type="AlphaFoldDB" id="A0A365UDV5"/>
<gene>
    <name evidence="1" type="ORF">DRV85_01550</name>
</gene>
<evidence type="ECO:0000313" key="1">
    <source>
        <dbReference type="EMBL" id="RBI87635.1"/>
    </source>
</evidence>
<dbReference type="Proteomes" id="UP000253370">
    <property type="component" value="Unassembled WGS sequence"/>
</dbReference>
<comment type="caution">
    <text evidence="1">The sequence shown here is derived from an EMBL/GenBank/DDBJ whole genome shotgun (WGS) entry which is preliminary data.</text>
</comment>
<sequence length="127" mass="13322">MQDANARFAEIMTPNALADLRARLPGCELAVYVDFASETVLGSDGDLRYPQEHLDALCRCAATLFARDDDTGAPASGHAVFLSETGARVFLRAPDAGSEALCCICAPDTDFAAALPGVRQMLAGASE</sequence>
<evidence type="ECO:0000313" key="2">
    <source>
        <dbReference type="Proteomes" id="UP000253370"/>
    </source>
</evidence>
<name>A0A365UDV5_9RHOB</name>
<organism evidence="1 2">
    <name type="scientific">Rhodosalinus halophilus</name>
    <dbReference type="NCBI Taxonomy" id="2259333"/>
    <lineage>
        <taxon>Bacteria</taxon>
        <taxon>Pseudomonadati</taxon>
        <taxon>Pseudomonadota</taxon>
        <taxon>Alphaproteobacteria</taxon>
        <taxon>Rhodobacterales</taxon>
        <taxon>Paracoccaceae</taxon>
        <taxon>Rhodosalinus</taxon>
    </lineage>
</organism>
<protein>
    <recommendedName>
        <fullName evidence="3">Roadblock/LAMTOR2 domain-containing protein</fullName>
    </recommendedName>
</protein>
<dbReference type="EMBL" id="QNTQ01000001">
    <property type="protein sequence ID" value="RBI87635.1"/>
    <property type="molecule type" value="Genomic_DNA"/>
</dbReference>
<reference evidence="1 2" key="1">
    <citation type="submission" date="2018-07" db="EMBL/GenBank/DDBJ databases">
        <title>Rhodosalinus sp. strain E84T genomic sequence and assembly.</title>
        <authorList>
            <person name="Liu Z.-W."/>
            <person name="Lu D.-C."/>
        </authorList>
    </citation>
    <scope>NUCLEOTIDE SEQUENCE [LARGE SCALE GENOMIC DNA]</scope>
    <source>
        <strain evidence="1 2">E84</strain>
    </source>
</reference>
<proteinExistence type="predicted"/>
<accession>A0A365UDV5</accession>
<evidence type="ECO:0008006" key="3">
    <source>
        <dbReference type="Google" id="ProtNLM"/>
    </source>
</evidence>
<keyword evidence="2" id="KW-1185">Reference proteome</keyword>